<dbReference type="Pfam" id="PF00440">
    <property type="entry name" value="TetR_N"/>
    <property type="match status" value="1"/>
</dbReference>
<dbReference type="AlphaFoldDB" id="A0A5C6UEX9"/>
<feature type="domain" description="HTH tetR-type" evidence="3">
    <location>
        <begin position="43"/>
        <end position="103"/>
    </location>
</feature>
<proteinExistence type="predicted"/>
<dbReference type="PANTHER" id="PTHR30055">
    <property type="entry name" value="HTH-TYPE TRANSCRIPTIONAL REGULATOR RUTR"/>
    <property type="match status" value="1"/>
</dbReference>
<dbReference type="Gene3D" id="1.10.357.10">
    <property type="entry name" value="Tetracycline Repressor, domain 2"/>
    <property type="match status" value="1"/>
</dbReference>
<dbReference type="InterPro" id="IPR050109">
    <property type="entry name" value="HTH-type_TetR-like_transc_reg"/>
</dbReference>
<dbReference type="EMBL" id="VOQR01000001">
    <property type="protein sequence ID" value="TXC71259.1"/>
    <property type="molecule type" value="Genomic_DNA"/>
</dbReference>
<protein>
    <submittedName>
        <fullName evidence="4">TetR/AcrR family transcriptional regulator</fullName>
    </submittedName>
</protein>
<dbReference type="InterPro" id="IPR001647">
    <property type="entry name" value="HTH_TetR"/>
</dbReference>
<dbReference type="OrthoDB" id="2356263at2"/>
<evidence type="ECO:0000256" key="2">
    <source>
        <dbReference type="PROSITE-ProRule" id="PRU00335"/>
    </source>
</evidence>
<evidence type="ECO:0000259" key="3">
    <source>
        <dbReference type="PROSITE" id="PS50977"/>
    </source>
</evidence>
<keyword evidence="5" id="KW-1185">Reference proteome</keyword>
<comment type="caution">
    <text evidence="4">The sequence shown here is derived from an EMBL/GenBank/DDBJ whole genome shotgun (WGS) entry which is preliminary data.</text>
</comment>
<feature type="DNA-binding region" description="H-T-H motif" evidence="2">
    <location>
        <begin position="66"/>
        <end position="85"/>
    </location>
</feature>
<dbReference type="Proteomes" id="UP000321250">
    <property type="component" value="Unassembled WGS sequence"/>
</dbReference>
<dbReference type="GO" id="GO:0000976">
    <property type="term" value="F:transcription cis-regulatory region binding"/>
    <property type="evidence" value="ECO:0007669"/>
    <property type="project" value="TreeGrafter"/>
</dbReference>
<evidence type="ECO:0000313" key="4">
    <source>
        <dbReference type="EMBL" id="TXC71259.1"/>
    </source>
</evidence>
<dbReference type="InterPro" id="IPR009057">
    <property type="entry name" value="Homeodomain-like_sf"/>
</dbReference>
<name>A0A5C6UEX9_9SPHN</name>
<dbReference type="SUPFAM" id="SSF46689">
    <property type="entry name" value="Homeodomain-like"/>
    <property type="match status" value="1"/>
</dbReference>
<gene>
    <name evidence="4" type="ORF">FSB78_10110</name>
</gene>
<reference evidence="4 5" key="1">
    <citation type="journal article" date="2013" name="Antonie Van Leeuwenhoek">
        <title>Sphingomonas ginsenosidivorax sp. nov., with the ability to transform ginsenosides.</title>
        <authorList>
            <person name="Jin X.F."/>
            <person name="Kim J.K."/>
            <person name="Liu Q.M."/>
            <person name="Kang M.S."/>
            <person name="He D."/>
            <person name="Jin F.X."/>
            <person name="Kim S.C."/>
            <person name="Im W.T."/>
        </authorList>
    </citation>
    <scope>NUCLEOTIDE SEQUENCE [LARGE SCALE GENOMIC DNA]</scope>
    <source>
        <strain evidence="4 5">KHI67</strain>
    </source>
</reference>
<dbReference type="PANTHER" id="PTHR30055:SF226">
    <property type="entry name" value="HTH-TYPE TRANSCRIPTIONAL REGULATOR PKSA"/>
    <property type="match status" value="1"/>
</dbReference>
<evidence type="ECO:0000256" key="1">
    <source>
        <dbReference type="ARBA" id="ARBA00023125"/>
    </source>
</evidence>
<accession>A0A5C6UEX9</accession>
<organism evidence="4 5">
    <name type="scientific">Sphingomonas ginsenosidivorax</name>
    <dbReference type="NCBI Taxonomy" id="862135"/>
    <lineage>
        <taxon>Bacteria</taxon>
        <taxon>Pseudomonadati</taxon>
        <taxon>Pseudomonadota</taxon>
        <taxon>Alphaproteobacteria</taxon>
        <taxon>Sphingomonadales</taxon>
        <taxon>Sphingomonadaceae</taxon>
        <taxon>Sphingomonas</taxon>
    </lineage>
</organism>
<dbReference type="GO" id="GO:0003700">
    <property type="term" value="F:DNA-binding transcription factor activity"/>
    <property type="evidence" value="ECO:0007669"/>
    <property type="project" value="TreeGrafter"/>
</dbReference>
<keyword evidence="1 2" id="KW-0238">DNA-binding</keyword>
<dbReference type="PROSITE" id="PS50977">
    <property type="entry name" value="HTH_TETR_2"/>
    <property type="match status" value="1"/>
</dbReference>
<dbReference type="RefSeq" id="WP_147082374.1">
    <property type="nucleotide sequence ID" value="NZ_VOQR01000001.1"/>
</dbReference>
<sequence length="228" mass="25480">MFHSYHFPELNDNACCHCQYCYSARMTATTKRWTGQTLDARRAERRTMLIQAAVRLYGSQGFHSTGVRAICREAGLTERYFYENFAHGEALLLAAFDQVIAAVLTQIVVADDPTLPTEDRTRRMLSAYFATLRANPTTARVFLVEIVGVDPSIDDAIRRSMHDLSEPLFAALDPDDRGPVRANTMLRRGVEGGLLHIALAWGAENYERPLEEAVAAAWILCVTARPST</sequence>
<evidence type="ECO:0000313" key="5">
    <source>
        <dbReference type="Proteomes" id="UP000321250"/>
    </source>
</evidence>